<organism evidence="5 6">
    <name type="scientific">Massilia oculi</name>
    <dbReference type="NCBI Taxonomy" id="945844"/>
    <lineage>
        <taxon>Bacteria</taxon>
        <taxon>Pseudomonadati</taxon>
        <taxon>Pseudomonadota</taxon>
        <taxon>Betaproteobacteria</taxon>
        <taxon>Burkholderiales</taxon>
        <taxon>Oxalobacteraceae</taxon>
        <taxon>Telluria group</taxon>
        <taxon>Massilia</taxon>
    </lineage>
</organism>
<dbReference type="InterPro" id="IPR009057">
    <property type="entry name" value="Homeodomain-like_sf"/>
</dbReference>
<protein>
    <submittedName>
        <fullName evidence="5">AraC family transcriptional regulator</fullName>
    </submittedName>
</protein>
<dbReference type="EMBL" id="CP029343">
    <property type="protein sequence ID" value="AWL06531.1"/>
    <property type="molecule type" value="Genomic_DNA"/>
</dbReference>
<dbReference type="Proteomes" id="UP000245820">
    <property type="component" value="Chromosome"/>
</dbReference>
<evidence type="ECO:0000256" key="3">
    <source>
        <dbReference type="ARBA" id="ARBA00023163"/>
    </source>
</evidence>
<feature type="domain" description="HTH araC/xylS-type" evidence="4">
    <location>
        <begin position="188"/>
        <end position="286"/>
    </location>
</feature>
<dbReference type="Gene3D" id="1.10.10.60">
    <property type="entry name" value="Homeodomain-like"/>
    <property type="match status" value="2"/>
</dbReference>
<keyword evidence="3" id="KW-0804">Transcription</keyword>
<accession>A0A2S2DMJ8</accession>
<evidence type="ECO:0000313" key="6">
    <source>
        <dbReference type="Proteomes" id="UP000245820"/>
    </source>
</evidence>
<dbReference type="KEGG" id="mtim:DIR46_20215"/>
<dbReference type="Pfam" id="PF12833">
    <property type="entry name" value="HTH_18"/>
    <property type="match status" value="1"/>
</dbReference>
<dbReference type="AlphaFoldDB" id="A0A2S2DMJ8"/>
<dbReference type="PROSITE" id="PS01124">
    <property type="entry name" value="HTH_ARAC_FAMILY_2"/>
    <property type="match status" value="1"/>
</dbReference>
<keyword evidence="6" id="KW-1185">Reference proteome</keyword>
<dbReference type="SMART" id="SM00342">
    <property type="entry name" value="HTH_ARAC"/>
    <property type="match status" value="1"/>
</dbReference>
<dbReference type="OrthoDB" id="9816344at2"/>
<dbReference type="PROSITE" id="PS00041">
    <property type="entry name" value="HTH_ARAC_FAMILY_1"/>
    <property type="match status" value="1"/>
</dbReference>
<evidence type="ECO:0000256" key="1">
    <source>
        <dbReference type="ARBA" id="ARBA00023015"/>
    </source>
</evidence>
<evidence type="ECO:0000256" key="2">
    <source>
        <dbReference type="ARBA" id="ARBA00023125"/>
    </source>
</evidence>
<dbReference type="SUPFAM" id="SSF46689">
    <property type="entry name" value="Homeodomain-like"/>
    <property type="match status" value="2"/>
</dbReference>
<evidence type="ECO:0000313" key="5">
    <source>
        <dbReference type="EMBL" id="AWL06531.1"/>
    </source>
</evidence>
<dbReference type="InterPro" id="IPR050204">
    <property type="entry name" value="AraC_XylS_family_regulators"/>
</dbReference>
<dbReference type="InterPro" id="IPR018060">
    <property type="entry name" value="HTH_AraC"/>
</dbReference>
<proteinExistence type="predicted"/>
<dbReference type="PRINTS" id="PR00032">
    <property type="entry name" value="HTHARAC"/>
</dbReference>
<name>A0A2S2DMJ8_9BURK</name>
<keyword evidence="2" id="KW-0238">DNA-binding</keyword>
<dbReference type="InterPro" id="IPR020449">
    <property type="entry name" value="Tscrpt_reg_AraC-type_HTH"/>
</dbReference>
<dbReference type="GO" id="GO:0043565">
    <property type="term" value="F:sequence-specific DNA binding"/>
    <property type="evidence" value="ECO:0007669"/>
    <property type="project" value="InterPro"/>
</dbReference>
<dbReference type="PANTHER" id="PTHR46796:SF14">
    <property type="entry name" value="TRANSCRIPTIONAL REGULATORY PROTEIN"/>
    <property type="match status" value="1"/>
</dbReference>
<dbReference type="InterPro" id="IPR018062">
    <property type="entry name" value="HTH_AraC-typ_CS"/>
</dbReference>
<keyword evidence="1" id="KW-0805">Transcription regulation</keyword>
<sequence>MVMPPPLPHNIVGLSQAGRAWSGVQLVVTGYDCDGEGTSILPHRDHPRLSVVLEEHGGACEPRFHPDRPCPVEHVPRHMYFAPAGMEIWGHSKHARRVVDAVLVFDTDILSERLQTPLDPDRIGVPRLRFSNDRIWSLVKLLSEAVHHPDPSMHLYGDGIITAVSSQLFAAPRITEIKTGGLVPWQLRRVIDYMEANLPHRVELETLAGLVNLSQAHFSRAFKVSTGLAPYRWQLDARIRRAQQLLSASDAPLDEIAHAMGFADAVHFGRTFRKMIGVSPGAWRTEHKR</sequence>
<gene>
    <name evidence="5" type="ORF">DIR46_20215</name>
</gene>
<dbReference type="GO" id="GO:0003700">
    <property type="term" value="F:DNA-binding transcription factor activity"/>
    <property type="evidence" value="ECO:0007669"/>
    <property type="project" value="InterPro"/>
</dbReference>
<dbReference type="PANTHER" id="PTHR46796">
    <property type="entry name" value="HTH-TYPE TRANSCRIPTIONAL ACTIVATOR RHAS-RELATED"/>
    <property type="match status" value="1"/>
</dbReference>
<evidence type="ECO:0000259" key="4">
    <source>
        <dbReference type="PROSITE" id="PS01124"/>
    </source>
</evidence>
<reference evidence="5 6" key="1">
    <citation type="submission" date="2018-05" db="EMBL/GenBank/DDBJ databases">
        <title>Complete genome sequence of Massilia oculi sp. nov. CCUG 43427T (=DSM 26321T), the type strain of M. oculi, and comparison with genome sequences of other Massilia strains.</title>
        <authorList>
            <person name="Zhu B."/>
        </authorList>
    </citation>
    <scope>NUCLEOTIDE SEQUENCE [LARGE SCALE GENOMIC DNA]</scope>
    <source>
        <strain evidence="5 6">CCUG 43427</strain>
    </source>
</reference>